<reference evidence="1 2" key="1">
    <citation type="submission" date="2023-07" db="EMBL/GenBank/DDBJ databases">
        <title>Comparative genomics of wheat-associated soil bacteria to identify genetic determinants of phenazine resistance.</title>
        <authorList>
            <person name="Mouncey N."/>
        </authorList>
    </citation>
    <scope>NUCLEOTIDE SEQUENCE [LARGE SCALE GENOMIC DNA]</scope>
    <source>
        <strain evidence="1 2">W2I16</strain>
    </source>
</reference>
<protein>
    <submittedName>
        <fullName evidence="1">UDP-N-acetylmuramyl pentapeptide synthase</fullName>
    </submittedName>
</protein>
<dbReference type="Gene3D" id="3.90.190.20">
    <property type="entry name" value="Mur ligase, C-terminal domain"/>
    <property type="match status" value="1"/>
</dbReference>
<sequence length="47" mass="4883">MVRDNETAAAYLGSTLRPGDVVLVKASRGGQLRQIAQALTGQPTTGL</sequence>
<accession>A0ABU0RFM8</accession>
<gene>
    <name evidence="1" type="ORF">QFZ49_000699</name>
</gene>
<keyword evidence="2" id="KW-1185">Reference proteome</keyword>
<dbReference type="SUPFAM" id="SSF53244">
    <property type="entry name" value="MurD-like peptide ligases, peptide-binding domain"/>
    <property type="match status" value="1"/>
</dbReference>
<evidence type="ECO:0000313" key="1">
    <source>
        <dbReference type="EMBL" id="MDQ0930792.1"/>
    </source>
</evidence>
<organism evidence="1 2">
    <name type="scientific">Streptomyces turgidiscabies</name>
    <dbReference type="NCBI Taxonomy" id="85558"/>
    <lineage>
        <taxon>Bacteria</taxon>
        <taxon>Bacillati</taxon>
        <taxon>Actinomycetota</taxon>
        <taxon>Actinomycetes</taxon>
        <taxon>Kitasatosporales</taxon>
        <taxon>Streptomycetaceae</taxon>
        <taxon>Streptomyces</taxon>
    </lineage>
</organism>
<evidence type="ECO:0000313" key="2">
    <source>
        <dbReference type="Proteomes" id="UP001223072"/>
    </source>
</evidence>
<proteinExistence type="predicted"/>
<name>A0ABU0RFM8_9ACTN</name>
<comment type="caution">
    <text evidence="1">The sequence shown here is derived from an EMBL/GenBank/DDBJ whole genome shotgun (WGS) entry which is preliminary data.</text>
</comment>
<dbReference type="RefSeq" id="WP_307624961.1">
    <property type="nucleotide sequence ID" value="NZ_JAUSZS010000002.1"/>
</dbReference>
<dbReference type="EMBL" id="JAUSZS010000002">
    <property type="protein sequence ID" value="MDQ0930792.1"/>
    <property type="molecule type" value="Genomic_DNA"/>
</dbReference>
<dbReference type="Proteomes" id="UP001223072">
    <property type="component" value="Unassembled WGS sequence"/>
</dbReference>
<dbReference type="InterPro" id="IPR036615">
    <property type="entry name" value="Mur_ligase_C_dom_sf"/>
</dbReference>